<proteinExistence type="inferred from homology"/>
<dbReference type="PANTHER" id="PTHR12631">
    <property type="entry name" value="ALPHA-L-IDURONIDASE"/>
    <property type="match status" value="1"/>
</dbReference>
<dbReference type="Pfam" id="PF00150">
    <property type="entry name" value="Cellulase"/>
    <property type="match status" value="1"/>
</dbReference>
<dbReference type="InterPro" id="IPR017853">
    <property type="entry name" value="GH"/>
</dbReference>
<dbReference type="InterPro" id="IPR051923">
    <property type="entry name" value="Glycosyl_Hydrolase_39"/>
</dbReference>
<dbReference type="GO" id="GO:0004553">
    <property type="term" value="F:hydrolase activity, hydrolyzing O-glycosyl compounds"/>
    <property type="evidence" value="ECO:0007669"/>
    <property type="project" value="InterPro"/>
</dbReference>
<feature type="transmembrane region" description="Helical" evidence="4">
    <location>
        <begin position="63"/>
        <end position="82"/>
    </location>
</feature>
<dbReference type="EMBL" id="CP034539">
    <property type="protein sequence ID" value="AZQ39044.1"/>
    <property type="molecule type" value="Genomic_DNA"/>
</dbReference>
<keyword evidence="4" id="KW-0472">Membrane</keyword>
<evidence type="ECO:0000256" key="4">
    <source>
        <dbReference type="SAM" id="Phobius"/>
    </source>
</evidence>
<reference evidence="6 7" key="1">
    <citation type="journal article" date="2019" name="Int. J. Syst. Evol. Microbiol.">
        <title>Streptomyces cyaneochromogenes sp. nov., a blue pigment-producing actinomycete from manganese-contaminated soil.</title>
        <authorList>
            <person name="Tang X."/>
            <person name="Zhao J."/>
            <person name="Li K."/>
            <person name="Chen Z."/>
            <person name="Sun Y."/>
            <person name="Gao J."/>
        </authorList>
    </citation>
    <scope>NUCLEOTIDE SEQUENCE [LARGE SCALE GENOMIC DNA]</scope>
    <source>
        <strain evidence="6 7">MK-45</strain>
    </source>
</reference>
<dbReference type="AlphaFoldDB" id="A0A3Q9EZN2"/>
<protein>
    <recommendedName>
        <fullName evidence="5">Glycoside hydrolase family 5 domain-containing protein</fullName>
    </recommendedName>
</protein>
<evidence type="ECO:0000256" key="3">
    <source>
        <dbReference type="RuleBase" id="RU361153"/>
    </source>
</evidence>
<dbReference type="InterPro" id="IPR001547">
    <property type="entry name" value="Glyco_hydro_5"/>
</dbReference>
<accession>A0A3Q9EZN2</accession>
<dbReference type="Gene3D" id="3.20.20.80">
    <property type="entry name" value="Glycosidases"/>
    <property type="match status" value="1"/>
</dbReference>
<dbReference type="Proteomes" id="UP000280298">
    <property type="component" value="Chromosome"/>
</dbReference>
<evidence type="ECO:0000256" key="1">
    <source>
        <dbReference type="ARBA" id="ARBA00022801"/>
    </source>
</evidence>
<evidence type="ECO:0000313" key="6">
    <source>
        <dbReference type="EMBL" id="AZQ39044.1"/>
    </source>
</evidence>
<keyword evidence="2 3" id="KW-0326">Glycosidase</keyword>
<dbReference type="PANTHER" id="PTHR12631:SF10">
    <property type="entry name" value="BETA-XYLOSIDASE-LIKE PROTEIN-RELATED"/>
    <property type="match status" value="1"/>
</dbReference>
<sequence>MGELIIGITPLCTLPYFQGTTVPADVHPVPGGGRSPPATRPAHHTGRVYAVSVARNRRRHDRLVTRVVLIAYAAVVLLAMAGPTHESPSLRLGIAYGDRLVRMSDHDLGAALDDAVRVGARWVRTDLSWQDIQPDGPDRYRWELFDRVIAAAAERDLTVLPILGFTPAWARPAGCAGQECHPAAPKAFAAFAAAAAARYAPRGVHTWEVWNEPNLTGSWKPMPDATTYTALLRAASQALRQTDPSAYVVLGGLAAASTRHGDVSHTDFLEAVSAYGGNRFVDAVGYHPYTYPYLASDETQWGTPWEQIDRTRDSLRGVLSAHGTPDVPVWITEFGAPTGGPGHASDGGPETIGERTTHVTEERQASIAADAVRTANATPHIDALMWYAERDLATDTSSNENFYGLRRADGSAKPALGALRDAVAGLMD</sequence>
<gene>
    <name evidence="6" type="ORF">EJ357_41075</name>
</gene>
<keyword evidence="4" id="KW-1133">Transmembrane helix</keyword>
<dbReference type="SUPFAM" id="SSF51445">
    <property type="entry name" value="(Trans)glycosidases"/>
    <property type="match status" value="1"/>
</dbReference>
<name>A0A3Q9EZN2_9ACTN</name>
<keyword evidence="4" id="KW-0812">Transmembrane</keyword>
<organism evidence="6 7">
    <name type="scientific">Streptomyces cyaneochromogenes</name>
    <dbReference type="NCBI Taxonomy" id="2496836"/>
    <lineage>
        <taxon>Bacteria</taxon>
        <taxon>Bacillati</taxon>
        <taxon>Actinomycetota</taxon>
        <taxon>Actinomycetes</taxon>
        <taxon>Kitasatosporales</taxon>
        <taxon>Streptomycetaceae</taxon>
        <taxon>Streptomyces</taxon>
    </lineage>
</organism>
<keyword evidence="1 3" id="KW-0378">Hydrolase</keyword>
<dbReference type="KEGG" id="scya:EJ357_41075"/>
<evidence type="ECO:0000313" key="7">
    <source>
        <dbReference type="Proteomes" id="UP000280298"/>
    </source>
</evidence>
<comment type="similarity">
    <text evidence="3">Belongs to the glycosyl hydrolase 5 (cellulase A) family.</text>
</comment>
<keyword evidence="7" id="KW-1185">Reference proteome</keyword>
<evidence type="ECO:0000256" key="2">
    <source>
        <dbReference type="ARBA" id="ARBA00023295"/>
    </source>
</evidence>
<dbReference type="GO" id="GO:0000272">
    <property type="term" value="P:polysaccharide catabolic process"/>
    <property type="evidence" value="ECO:0007669"/>
    <property type="project" value="InterPro"/>
</dbReference>
<feature type="domain" description="Glycoside hydrolase family 5" evidence="5">
    <location>
        <begin position="114"/>
        <end position="338"/>
    </location>
</feature>
<dbReference type="OrthoDB" id="5242547at2"/>
<evidence type="ECO:0000259" key="5">
    <source>
        <dbReference type="Pfam" id="PF00150"/>
    </source>
</evidence>